<organism evidence="1 2">
    <name type="scientific">Trueperella pecoris</name>
    <dbReference type="NCBI Taxonomy" id="2733571"/>
    <lineage>
        <taxon>Bacteria</taxon>
        <taxon>Bacillati</taxon>
        <taxon>Actinomycetota</taxon>
        <taxon>Actinomycetes</taxon>
        <taxon>Actinomycetales</taxon>
        <taxon>Actinomycetaceae</taxon>
        <taxon>Trueperella</taxon>
    </lineage>
</organism>
<accession>A0A7M1QVV9</accession>
<keyword evidence="2" id="KW-1185">Reference proteome</keyword>
<evidence type="ECO:0000313" key="1">
    <source>
        <dbReference type="EMBL" id="QOR45455.1"/>
    </source>
</evidence>
<reference evidence="1 2" key="1">
    <citation type="submission" date="2020-10" db="EMBL/GenBank/DDBJ databases">
        <title>Trueperella pecoris sp. nov. isolated from bovine and porcine specimens.</title>
        <authorList>
            <person name="Schoenecker L."/>
            <person name="Schnydrig P."/>
            <person name="Brodard I."/>
            <person name="Thomann A."/>
            <person name="Hemphill A."/>
            <person name="Rodriguez-Campos S."/>
            <person name="Perreten V."/>
            <person name="Jores J."/>
            <person name="Kittl S."/>
        </authorList>
    </citation>
    <scope>NUCLEOTIDE SEQUENCE [LARGE SCALE GENOMIC DNA]</scope>
    <source>
        <strain evidence="1 2">15A0121</strain>
    </source>
</reference>
<proteinExistence type="predicted"/>
<sequence>MTTTVTHADARQLTAQHPTAESRIGVGTIFVSSWGWEQTNVDFYIVTKATAKMVTLLPIGKRVHETLTWASETVTPDPDNILGDPIRRKIHTYAGHPSVSINQCEEASIWSGEPVFRSQWA</sequence>
<dbReference type="AlphaFoldDB" id="A0A7M1QVV9"/>
<evidence type="ECO:0000313" key="2">
    <source>
        <dbReference type="Proteomes" id="UP000595053"/>
    </source>
</evidence>
<dbReference type="RefSeq" id="WP_197551027.1">
    <property type="nucleotide sequence ID" value="NZ_CP063213.1"/>
</dbReference>
<gene>
    <name evidence="1" type="ORF">INS88_09380</name>
</gene>
<dbReference type="EMBL" id="CP063213">
    <property type="protein sequence ID" value="QOR45455.1"/>
    <property type="molecule type" value="Genomic_DNA"/>
</dbReference>
<protein>
    <submittedName>
        <fullName evidence="1">Uncharacterized protein</fullName>
    </submittedName>
</protein>
<name>A0A7M1QVV9_9ACTO</name>
<dbReference type="Proteomes" id="UP000595053">
    <property type="component" value="Chromosome"/>
</dbReference>